<dbReference type="Proteomes" id="UP000235803">
    <property type="component" value="Unassembled WGS sequence"/>
</dbReference>
<proteinExistence type="predicted"/>
<organism evidence="1 2">
    <name type="scientific">Billgrantia endophytica</name>
    <dbReference type="NCBI Taxonomy" id="2033802"/>
    <lineage>
        <taxon>Bacteria</taxon>
        <taxon>Pseudomonadati</taxon>
        <taxon>Pseudomonadota</taxon>
        <taxon>Gammaproteobacteria</taxon>
        <taxon>Oceanospirillales</taxon>
        <taxon>Halomonadaceae</taxon>
        <taxon>Billgrantia</taxon>
    </lineage>
</organism>
<name>A0A2N7U4C3_9GAMM</name>
<sequence length="88" mass="10246">MLLDTFSAALVGLQAIQPFLTSRRYDVDEQYQVQLRMPDRDHPNSDAGTLDYVLGILWDVVDAETNEILKTFHDQRDVDTYAHMLNYR</sequence>
<reference evidence="1 2" key="1">
    <citation type="submission" date="2018-01" db="EMBL/GenBank/DDBJ databases">
        <title>Halomonas endophytica sp. nov., isolated from storage liquid in the stems of Populus euphratica.</title>
        <authorList>
            <person name="Chen C."/>
        </authorList>
    </citation>
    <scope>NUCLEOTIDE SEQUENCE [LARGE SCALE GENOMIC DNA]</scope>
    <source>
        <strain evidence="1 2">MC28</strain>
    </source>
</reference>
<keyword evidence="2" id="KW-1185">Reference proteome</keyword>
<dbReference type="AlphaFoldDB" id="A0A2N7U4C3"/>
<dbReference type="EMBL" id="PNRF01000020">
    <property type="protein sequence ID" value="PMR75267.1"/>
    <property type="molecule type" value="Genomic_DNA"/>
</dbReference>
<accession>A0A2N7U4C3</accession>
<comment type="caution">
    <text evidence="1">The sequence shown here is derived from an EMBL/GenBank/DDBJ whole genome shotgun (WGS) entry which is preliminary data.</text>
</comment>
<evidence type="ECO:0000313" key="1">
    <source>
        <dbReference type="EMBL" id="PMR75267.1"/>
    </source>
</evidence>
<evidence type="ECO:0000313" key="2">
    <source>
        <dbReference type="Proteomes" id="UP000235803"/>
    </source>
</evidence>
<protein>
    <submittedName>
        <fullName evidence="1">Uncharacterized protein</fullName>
    </submittedName>
</protein>
<gene>
    <name evidence="1" type="ORF">C1H69_10090</name>
</gene>